<dbReference type="InterPro" id="IPR024607">
    <property type="entry name" value="Sulfatase_CS"/>
</dbReference>
<name>A0A7C2M7X6_9FLAO</name>
<dbReference type="AlphaFoldDB" id="A0A7C2M7X6"/>
<dbReference type="PANTHER" id="PTHR42693">
    <property type="entry name" value="ARYLSULFATASE FAMILY MEMBER"/>
    <property type="match status" value="1"/>
</dbReference>
<organism evidence="6">
    <name type="scientific">Salinimicrobium catena</name>
    <dbReference type="NCBI Taxonomy" id="390640"/>
    <lineage>
        <taxon>Bacteria</taxon>
        <taxon>Pseudomonadati</taxon>
        <taxon>Bacteroidota</taxon>
        <taxon>Flavobacteriia</taxon>
        <taxon>Flavobacteriales</taxon>
        <taxon>Flavobacteriaceae</taxon>
        <taxon>Salinimicrobium</taxon>
    </lineage>
</organism>
<dbReference type="InterPro" id="IPR000917">
    <property type="entry name" value="Sulfatase_N"/>
</dbReference>
<sequence>MIETRLKSLLCGTILLMCSCSGIHLNENPIAILTDRTLSMGKEDYLEQISAPMPEDSPPNILIILVDDLGKYDISTYNPDGVPTPAIDQLASQGIRFTRAYATSSVCSPSRASMLTGRYQQRFGYERQPMNRYARNKLEYWFVDHFIDTYPMQLNGIMSSPPKKEIEMQGIPESEILLPELLKKRGYYTAIFGKWHLGQHKQFLPTNRGFDEQYGFYEAFTLFAPEDDPDIINYRHDYYANKHIWSQGRKGSCAIRENEQVIEEDDYLTFAIANRVCTFLDQKGNDPFFLYVPFNAPHTPFQVPREYYDRFSHISDNNKRVYYGMISALDDAIAQITAKLEEINLTRSTLIIFASDNGGATYTGATDNGILKGGKFTQFEGGINIPMIISGKGFLPGGKDFEYPVSLMDIYPTAAYAAGCKLSADRPYDGIDLIPYLTDQDKAFQARDFIWRTDYNHALVFENWKFIWNKRDQLEYLFKLDDDPGERNDLSEKYPEKVQAYKDKILDWSREMKEPLWPGIMDFIFDNEGKLTLWAI</sequence>
<gene>
    <name evidence="6" type="ORF">ENO10_02135</name>
</gene>
<dbReference type="EMBL" id="DSEE01000156">
    <property type="protein sequence ID" value="HER39999.1"/>
    <property type="molecule type" value="Genomic_DNA"/>
</dbReference>
<dbReference type="PROSITE" id="PS51257">
    <property type="entry name" value="PROKAR_LIPOPROTEIN"/>
    <property type="match status" value="1"/>
</dbReference>
<evidence type="ECO:0000313" key="6">
    <source>
        <dbReference type="EMBL" id="HER39999.1"/>
    </source>
</evidence>
<dbReference type="Gene3D" id="3.30.1120.10">
    <property type="match status" value="1"/>
</dbReference>
<keyword evidence="3" id="KW-0378">Hydrolase</keyword>
<evidence type="ECO:0000256" key="3">
    <source>
        <dbReference type="ARBA" id="ARBA00022801"/>
    </source>
</evidence>
<keyword evidence="4" id="KW-0106">Calcium</keyword>
<evidence type="ECO:0000256" key="2">
    <source>
        <dbReference type="ARBA" id="ARBA00022723"/>
    </source>
</evidence>
<comment type="similarity">
    <text evidence="1">Belongs to the sulfatase family.</text>
</comment>
<comment type="caution">
    <text evidence="6">The sequence shown here is derived from an EMBL/GenBank/DDBJ whole genome shotgun (WGS) entry which is preliminary data.</text>
</comment>
<protein>
    <submittedName>
        <fullName evidence="6">Sulfatase</fullName>
    </submittedName>
</protein>
<dbReference type="GO" id="GO:0046872">
    <property type="term" value="F:metal ion binding"/>
    <property type="evidence" value="ECO:0007669"/>
    <property type="project" value="UniProtKB-KW"/>
</dbReference>
<feature type="domain" description="Sulfatase N-terminal" evidence="5">
    <location>
        <begin position="59"/>
        <end position="419"/>
    </location>
</feature>
<dbReference type="InterPro" id="IPR017850">
    <property type="entry name" value="Alkaline_phosphatase_core_sf"/>
</dbReference>
<dbReference type="PANTHER" id="PTHR42693:SF53">
    <property type="entry name" value="ENDO-4-O-SULFATASE"/>
    <property type="match status" value="1"/>
</dbReference>
<dbReference type="Pfam" id="PF00884">
    <property type="entry name" value="Sulfatase"/>
    <property type="match status" value="1"/>
</dbReference>
<evidence type="ECO:0000256" key="4">
    <source>
        <dbReference type="ARBA" id="ARBA00022837"/>
    </source>
</evidence>
<dbReference type="PROSITE" id="PS00523">
    <property type="entry name" value="SULFATASE_1"/>
    <property type="match status" value="1"/>
</dbReference>
<dbReference type="Proteomes" id="UP000885753">
    <property type="component" value="Unassembled WGS sequence"/>
</dbReference>
<accession>A0A7C2M7X6</accession>
<evidence type="ECO:0000256" key="1">
    <source>
        <dbReference type="ARBA" id="ARBA00008779"/>
    </source>
</evidence>
<reference evidence="6" key="1">
    <citation type="journal article" date="2020" name="mSystems">
        <title>Genome- and Community-Level Interaction Insights into Carbon Utilization and Element Cycling Functions of Hydrothermarchaeota in Hydrothermal Sediment.</title>
        <authorList>
            <person name="Zhou Z."/>
            <person name="Liu Y."/>
            <person name="Xu W."/>
            <person name="Pan J."/>
            <person name="Luo Z.H."/>
            <person name="Li M."/>
        </authorList>
    </citation>
    <scope>NUCLEOTIDE SEQUENCE [LARGE SCALE GENOMIC DNA]</scope>
    <source>
        <strain evidence="6">SpSt-1235</strain>
    </source>
</reference>
<evidence type="ECO:0000259" key="5">
    <source>
        <dbReference type="Pfam" id="PF00884"/>
    </source>
</evidence>
<keyword evidence="2" id="KW-0479">Metal-binding</keyword>
<dbReference type="Gene3D" id="3.40.720.10">
    <property type="entry name" value="Alkaline Phosphatase, subunit A"/>
    <property type="match status" value="1"/>
</dbReference>
<dbReference type="SUPFAM" id="SSF53649">
    <property type="entry name" value="Alkaline phosphatase-like"/>
    <property type="match status" value="1"/>
</dbReference>
<dbReference type="InterPro" id="IPR050738">
    <property type="entry name" value="Sulfatase"/>
</dbReference>
<dbReference type="GO" id="GO:0004065">
    <property type="term" value="F:arylsulfatase activity"/>
    <property type="evidence" value="ECO:0007669"/>
    <property type="project" value="TreeGrafter"/>
</dbReference>
<proteinExistence type="inferred from homology"/>